<keyword evidence="1" id="KW-1133">Transmembrane helix</keyword>
<evidence type="ECO:0000313" key="2">
    <source>
        <dbReference type="EMBL" id="SVB32336.1"/>
    </source>
</evidence>
<gene>
    <name evidence="2" type="ORF">METZ01_LOCUS185190</name>
</gene>
<keyword evidence="1" id="KW-0812">Transmembrane</keyword>
<dbReference type="AlphaFoldDB" id="A0A382D1I4"/>
<dbReference type="SUPFAM" id="SSF53335">
    <property type="entry name" value="S-adenosyl-L-methionine-dependent methyltransferases"/>
    <property type="match status" value="1"/>
</dbReference>
<organism evidence="2">
    <name type="scientific">marine metagenome</name>
    <dbReference type="NCBI Taxonomy" id="408172"/>
    <lineage>
        <taxon>unclassified sequences</taxon>
        <taxon>metagenomes</taxon>
        <taxon>ecological metagenomes</taxon>
    </lineage>
</organism>
<feature type="transmembrane region" description="Helical" evidence="1">
    <location>
        <begin position="217"/>
        <end position="235"/>
    </location>
</feature>
<proteinExistence type="predicted"/>
<name>A0A382D1I4_9ZZZZ</name>
<dbReference type="PANTHER" id="PTHR43861">
    <property type="entry name" value="TRANS-ACONITATE 2-METHYLTRANSFERASE-RELATED"/>
    <property type="match status" value="1"/>
</dbReference>
<dbReference type="Gene3D" id="3.40.50.150">
    <property type="entry name" value="Vaccinia Virus protein VP39"/>
    <property type="match status" value="1"/>
</dbReference>
<dbReference type="Pfam" id="PF13489">
    <property type="entry name" value="Methyltransf_23"/>
    <property type="match status" value="1"/>
</dbReference>
<dbReference type="InterPro" id="IPR029063">
    <property type="entry name" value="SAM-dependent_MTases_sf"/>
</dbReference>
<sequence length="240" mass="27564">MDIKDINGDSSPVHQQGIEMMAASFHTTQKLADRLCNARLKVYEDILDHPCRNVLEVGCGPGVFHRPFSMRRVDWTGIDINPYWKKFGQQNNVPISTHPLNEVEGKFDVVIAYQVLEHVKYPMSFMALLTDRLRSGGILHLELPNHQSLTAKMRKISPFISKDYGFIQPPMHLRAYQRKTLQYLVNQLNMETKLITVCANNHPVWGQVRNWNMFQHLVYFISGIFGMGSLLVGLVQKVKT</sequence>
<keyword evidence="1" id="KW-0472">Membrane</keyword>
<evidence type="ECO:0000256" key="1">
    <source>
        <dbReference type="SAM" id="Phobius"/>
    </source>
</evidence>
<accession>A0A382D1I4</accession>
<dbReference type="EMBL" id="UINC01037202">
    <property type="protein sequence ID" value="SVB32336.1"/>
    <property type="molecule type" value="Genomic_DNA"/>
</dbReference>
<dbReference type="CDD" id="cd02440">
    <property type="entry name" value="AdoMet_MTases"/>
    <property type="match status" value="1"/>
</dbReference>
<reference evidence="2" key="1">
    <citation type="submission" date="2018-05" db="EMBL/GenBank/DDBJ databases">
        <authorList>
            <person name="Lanie J.A."/>
            <person name="Ng W.-L."/>
            <person name="Kazmierczak K.M."/>
            <person name="Andrzejewski T.M."/>
            <person name="Davidsen T.M."/>
            <person name="Wayne K.J."/>
            <person name="Tettelin H."/>
            <person name="Glass J.I."/>
            <person name="Rusch D."/>
            <person name="Podicherti R."/>
            <person name="Tsui H.-C.T."/>
            <person name="Winkler M.E."/>
        </authorList>
    </citation>
    <scope>NUCLEOTIDE SEQUENCE</scope>
</reference>
<protein>
    <recommendedName>
        <fullName evidence="3">Methyltransferase type 11 domain-containing protein</fullName>
    </recommendedName>
</protein>
<evidence type="ECO:0008006" key="3">
    <source>
        <dbReference type="Google" id="ProtNLM"/>
    </source>
</evidence>